<dbReference type="Proteomes" id="UP001578633">
    <property type="component" value="Chromosome 6"/>
</dbReference>
<dbReference type="Gene3D" id="3.40.50.1700">
    <property type="entry name" value="Glycoside hydrolase family 3 C-terminal domain"/>
    <property type="match status" value="1"/>
</dbReference>
<evidence type="ECO:0000313" key="15">
    <source>
        <dbReference type="Proteomes" id="UP001578633"/>
    </source>
</evidence>
<dbReference type="InterPro" id="IPR001764">
    <property type="entry name" value="Glyco_hydro_3_N"/>
</dbReference>
<evidence type="ECO:0000256" key="12">
    <source>
        <dbReference type="SAM" id="SignalP"/>
    </source>
</evidence>
<dbReference type="InterPro" id="IPR026891">
    <property type="entry name" value="Fn3-like"/>
</dbReference>
<dbReference type="Pfam" id="PF14310">
    <property type="entry name" value="Fn3-like"/>
    <property type="match status" value="1"/>
</dbReference>
<dbReference type="InterPro" id="IPR002772">
    <property type="entry name" value="Glyco_hydro_3_C"/>
</dbReference>
<dbReference type="SUPFAM" id="SSF51445">
    <property type="entry name" value="(Trans)glycosidases"/>
    <property type="match status" value="1"/>
</dbReference>
<evidence type="ECO:0000256" key="5">
    <source>
        <dbReference type="ARBA" id="ARBA00022801"/>
    </source>
</evidence>
<dbReference type="InterPro" id="IPR044993">
    <property type="entry name" value="BXL"/>
</dbReference>
<reference evidence="14 15" key="1">
    <citation type="submission" date="2024-09" db="EMBL/GenBank/DDBJ databases">
        <title>T2T genomes of carrot and Alternaria dauci and their utility for understanding host-pathogen interaction during carrot leaf blight disease.</title>
        <authorList>
            <person name="Liu W."/>
            <person name="Xu S."/>
            <person name="Ou C."/>
            <person name="Liu X."/>
            <person name="Zhuang F."/>
            <person name="Deng X.W."/>
        </authorList>
    </citation>
    <scope>NUCLEOTIDE SEQUENCE [LARGE SCALE GENOMIC DNA]</scope>
    <source>
        <strain evidence="14 15">A2016</strain>
    </source>
</reference>
<dbReference type="InterPro" id="IPR013783">
    <property type="entry name" value="Ig-like_fold"/>
</dbReference>
<name>A0ABR3UGU6_9PLEO</name>
<keyword evidence="15" id="KW-1185">Reference proteome</keyword>
<keyword evidence="3" id="KW-0858">Xylan degradation</keyword>
<evidence type="ECO:0000256" key="9">
    <source>
        <dbReference type="ARBA" id="ARBA00023326"/>
    </source>
</evidence>
<feature type="signal peptide" evidence="12">
    <location>
        <begin position="1"/>
        <end position="20"/>
    </location>
</feature>
<dbReference type="Pfam" id="PF00933">
    <property type="entry name" value="Glyco_hydro_3"/>
    <property type="match status" value="1"/>
</dbReference>
<organism evidence="14 15">
    <name type="scientific">Alternaria dauci</name>
    <dbReference type="NCBI Taxonomy" id="48095"/>
    <lineage>
        <taxon>Eukaryota</taxon>
        <taxon>Fungi</taxon>
        <taxon>Dikarya</taxon>
        <taxon>Ascomycota</taxon>
        <taxon>Pezizomycotina</taxon>
        <taxon>Dothideomycetes</taxon>
        <taxon>Pleosporomycetidae</taxon>
        <taxon>Pleosporales</taxon>
        <taxon>Pleosporineae</taxon>
        <taxon>Pleosporaceae</taxon>
        <taxon>Alternaria</taxon>
        <taxon>Alternaria sect. Porri</taxon>
    </lineage>
</organism>
<dbReference type="GeneID" id="96087353"/>
<dbReference type="EMBL" id="JBHGVX010000006">
    <property type="protein sequence ID" value="KAL1795215.1"/>
    <property type="molecule type" value="Genomic_DNA"/>
</dbReference>
<dbReference type="InterPro" id="IPR017853">
    <property type="entry name" value="GH"/>
</dbReference>
<evidence type="ECO:0000256" key="7">
    <source>
        <dbReference type="ARBA" id="ARBA00023277"/>
    </source>
</evidence>
<evidence type="ECO:0000256" key="2">
    <source>
        <dbReference type="ARBA" id="ARBA00005336"/>
    </source>
</evidence>
<dbReference type="RefSeq" id="XP_069305799.1">
    <property type="nucleotide sequence ID" value="XM_069453226.1"/>
</dbReference>
<dbReference type="PANTHER" id="PTHR42721:SF3">
    <property type="entry name" value="BETA-D-XYLOSIDASE 5-RELATED"/>
    <property type="match status" value="1"/>
</dbReference>
<evidence type="ECO:0000313" key="14">
    <source>
        <dbReference type="EMBL" id="KAL1795215.1"/>
    </source>
</evidence>
<dbReference type="Pfam" id="PF01915">
    <property type="entry name" value="Glyco_hydro_3_C"/>
    <property type="match status" value="1"/>
</dbReference>
<evidence type="ECO:0000256" key="8">
    <source>
        <dbReference type="ARBA" id="ARBA00023295"/>
    </source>
</evidence>
<dbReference type="PANTHER" id="PTHR42721">
    <property type="entry name" value="SUGAR HYDROLASE-RELATED"/>
    <property type="match status" value="1"/>
</dbReference>
<evidence type="ECO:0000256" key="6">
    <source>
        <dbReference type="ARBA" id="ARBA00023180"/>
    </source>
</evidence>
<dbReference type="EC" id="3.2.1.37" evidence="11"/>
<sequence length="798" mass="86903">MLTSTRLLPVLLVATTGAYAQFVFPDCHSGRLSNETICDTSAPPLARAKSLVALYTLEEKINATSSGSPGVPRLGIPPYQWWNEGLHGPAGPYTNFSDEGEYSYSTSFPQPILMGAAFDDDLITEVAKVISTEARAFNNANRTGLDFWTPNINPFRDPRWGRGQETPGEDSYHLSSYVQALIHGLQGDASDPYKRVVATCKHYAGYDIEDWNGNLRYQNDVQISQQDLVEYYLAPFQACVQANVGAFMCSYNAVNGVPTCADPYLLQTILREHWGWTNEEQWVTSDCDAVQNVYLPHEWSSTRGGAASDALKAGTDLTCGTYMQEHLPAAFQQGLLEESVLDQALVRQYSSLVRLGYFDSPDNQPYRQLGWDSVATNASQALARRAAAEGIVLLKNDGTLPLSLESSTSIGLFGDWANATSQLLGNYAGVATYLHSPLYALEQLKVTINYAGGNPGGQGDPTTNRWSNLYGAYSTSDILMYVGGIDNSVEEEDQDRTYLTWTGAQLDVITELAETGKPVIVVVTGGGQIDNTPLVNNPNISAILWAGYPGQDGGSAIIDIVTGKTAPAGRLPTTQYPSNYIAKVSMMDMNMRPGEKNPGRTYKWYNGSAVYEFGHGLHYTNFSANITTQMQESYAISTLTKNCDSTGGFLERCPFASVDVEVSNDGDVPSDYVTLGYIAGEFGPAPHPKKSLVSYKRLHNIAGGASRIATLNLTLASLARVDEMGNKVLYPGDYTLLIDNHPLTSVNFSLTGDLAMLDMWPQPPANRTAQGVKGVGDYWYGGYGSEYAEEPADLQKTM</sequence>
<keyword evidence="7" id="KW-0119">Carbohydrate metabolism</keyword>
<dbReference type="Gene3D" id="2.60.40.10">
    <property type="entry name" value="Immunoglobulins"/>
    <property type="match status" value="1"/>
</dbReference>
<comment type="pathway">
    <text evidence="1">Glycan degradation; xylan degradation.</text>
</comment>
<keyword evidence="6" id="KW-0325">Glycoprotein</keyword>
<accession>A0ABR3UGU6</accession>
<dbReference type="SMART" id="SM01217">
    <property type="entry name" value="Fn3_like"/>
    <property type="match status" value="1"/>
</dbReference>
<evidence type="ECO:0000259" key="13">
    <source>
        <dbReference type="SMART" id="SM01217"/>
    </source>
</evidence>
<evidence type="ECO:0000256" key="1">
    <source>
        <dbReference type="ARBA" id="ARBA00004851"/>
    </source>
</evidence>
<dbReference type="InterPro" id="IPR036881">
    <property type="entry name" value="Glyco_hydro_3_C_sf"/>
</dbReference>
<dbReference type="SUPFAM" id="SSF52279">
    <property type="entry name" value="Beta-D-glucan exohydrolase, C-terminal domain"/>
    <property type="match status" value="1"/>
</dbReference>
<evidence type="ECO:0000256" key="3">
    <source>
        <dbReference type="ARBA" id="ARBA00022651"/>
    </source>
</evidence>
<feature type="chain" id="PRO_5046741388" description="xylan 1,4-beta-xylosidase" evidence="12">
    <location>
        <begin position="21"/>
        <end position="798"/>
    </location>
</feature>
<proteinExistence type="inferred from homology"/>
<protein>
    <recommendedName>
        <fullName evidence="11">xylan 1,4-beta-xylosidase</fullName>
        <ecNumber evidence="11">3.2.1.37</ecNumber>
    </recommendedName>
</protein>
<dbReference type="Gene3D" id="3.20.20.300">
    <property type="entry name" value="Glycoside hydrolase, family 3, N-terminal domain"/>
    <property type="match status" value="1"/>
</dbReference>
<evidence type="ECO:0000256" key="11">
    <source>
        <dbReference type="ARBA" id="ARBA00026107"/>
    </source>
</evidence>
<keyword evidence="4 12" id="KW-0732">Signal</keyword>
<keyword evidence="9" id="KW-0624">Polysaccharide degradation</keyword>
<feature type="domain" description="Fibronectin type III-like" evidence="13">
    <location>
        <begin position="672"/>
        <end position="742"/>
    </location>
</feature>
<comment type="similarity">
    <text evidence="2">Belongs to the glycosyl hydrolase 3 family.</text>
</comment>
<comment type="caution">
    <text evidence="14">The sequence shown here is derived from an EMBL/GenBank/DDBJ whole genome shotgun (WGS) entry which is preliminary data.</text>
</comment>
<keyword evidence="8" id="KW-0326">Glycosidase</keyword>
<comment type="catalytic activity">
    <reaction evidence="10">
        <text>Hydrolysis of (1-&gt;4)-beta-D-xylans, to remove successive D-xylose residues from the non-reducing termini.</text>
        <dbReference type="EC" id="3.2.1.37"/>
    </reaction>
</comment>
<evidence type="ECO:0000256" key="10">
    <source>
        <dbReference type="ARBA" id="ARBA00024574"/>
    </source>
</evidence>
<gene>
    <name evidence="14" type="ORF">ACET3X_007031</name>
</gene>
<keyword evidence="5" id="KW-0378">Hydrolase</keyword>
<dbReference type="InterPro" id="IPR036962">
    <property type="entry name" value="Glyco_hydro_3_N_sf"/>
</dbReference>
<evidence type="ECO:0000256" key="4">
    <source>
        <dbReference type="ARBA" id="ARBA00022729"/>
    </source>
</evidence>